<proteinExistence type="predicted"/>
<keyword evidence="1 3" id="KW-0808">Transferase</keyword>
<protein>
    <submittedName>
        <fullName evidence="3">GNAT family N-acetyltransferase</fullName>
        <ecNumber evidence="3">2.3.1.-</ecNumber>
    </submittedName>
</protein>
<dbReference type="InterPro" id="IPR050769">
    <property type="entry name" value="NAT_camello-type"/>
</dbReference>
<dbReference type="InterPro" id="IPR000182">
    <property type="entry name" value="GNAT_dom"/>
</dbReference>
<evidence type="ECO:0000259" key="2">
    <source>
        <dbReference type="PROSITE" id="PS51186"/>
    </source>
</evidence>
<gene>
    <name evidence="3" type="ORF">OU419_01025</name>
</gene>
<dbReference type="Proteomes" id="UP001163624">
    <property type="component" value="Chromosome"/>
</dbReference>
<dbReference type="PANTHER" id="PTHR13947">
    <property type="entry name" value="GNAT FAMILY N-ACETYLTRANSFERASE"/>
    <property type="match status" value="1"/>
</dbReference>
<evidence type="ECO:0000313" key="3">
    <source>
        <dbReference type="EMBL" id="WAI49880.1"/>
    </source>
</evidence>
<dbReference type="EMBL" id="CP113432">
    <property type="protein sequence ID" value="WAI49880.1"/>
    <property type="molecule type" value="Genomic_DNA"/>
</dbReference>
<dbReference type="SUPFAM" id="SSF55729">
    <property type="entry name" value="Acyl-CoA N-acyltransferases (Nat)"/>
    <property type="match status" value="1"/>
</dbReference>
<name>A0ABY6ZYW3_9PSED</name>
<evidence type="ECO:0000313" key="4">
    <source>
        <dbReference type="Proteomes" id="UP001163624"/>
    </source>
</evidence>
<reference evidence="3" key="1">
    <citation type="submission" date="2022-11" db="EMBL/GenBank/DDBJ databases">
        <title>Pseudomonas triclosanedens sp. nov., a triclosan degrader isolated from activated sludge.</title>
        <authorList>
            <person name="Yin Y."/>
            <person name="Lu Z."/>
        </authorList>
    </citation>
    <scope>NUCLEOTIDE SEQUENCE</scope>
    <source>
        <strain evidence="3">ZM23</strain>
    </source>
</reference>
<dbReference type="EC" id="2.3.1.-" evidence="3"/>
<keyword evidence="3" id="KW-0012">Acyltransferase</keyword>
<dbReference type="RefSeq" id="WP_254469871.1">
    <property type="nucleotide sequence ID" value="NZ_CP113432.1"/>
</dbReference>
<dbReference type="GO" id="GO:0016746">
    <property type="term" value="F:acyltransferase activity"/>
    <property type="evidence" value="ECO:0007669"/>
    <property type="project" value="UniProtKB-KW"/>
</dbReference>
<evidence type="ECO:0000256" key="1">
    <source>
        <dbReference type="ARBA" id="ARBA00022679"/>
    </source>
</evidence>
<dbReference type="Gene3D" id="3.40.630.30">
    <property type="match status" value="1"/>
</dbReference>
<accession>A0ABY6ZYW3</accession>
<sequence length="159" mass="17385">MTASPSSLITLRQLPVDQAPWPLLLLADPDGGQVLRYLAQSRVLALEGEERVLGVVVITPREAGVAEITNLAVDESCQGRGLGRRLLLAAIEQSRDAGVQRLTIATGNSSLAQLSLYQRVGFRIVGVEPDYFVRHYPEPIFENGIQCRDQILLALDLQP</sequence>
<dbReference type="PANTHER" id="PTHR13947:SF37">
    <property type="entry name" value="LD18367P"/>
    <property type="match status" value="1"/>
</dbReference>
<feature type="domain" description="N-acetyltransferase" evidence="2">
    <location>
        <begin position="1"/>
        <end position="143"/>
    </location>
</feature>
<keyword evidence="4" id="KW-1185">Reference proteome</keyword>
<dbReference type="PROSITE" id="PS51186">
    <property type="entry name" value="GNAT"/>
    <property type="match status" value="1"/>
</dbReference>
<organism evidence="3 4">
    <name type="scientific">Pseudomonas triclosanedens</name>
    <dbReference type="NCBI Taxonomy" id="2961893"/>
    <lineage>
        <taxon>Bacteria</taxon>
        <taxon>Pseudomonadati</taxon>
        <taxon>Pseudomonadota</taxon>
        <taxon>Gammaproteobacteria</taxon>
        <taxon>Pseudomonadales</taxon>
        <taxon>Pseudomonadaceae</taxon>
        <taxon>Pseudomonas</taxon>
    </lineage>
</organism>
<dbReference type="Pfam" id="PF00583">
    <property type="entry name" value="Acetyltransf_1"/>
    <property type="match status" value="1"/>
</dbReference>
<dbReference type="InterPro" id="IPR016181">
    <property type="entry name" value="Acyl_CoA_acyltransferase"/>
</dbReference>